<gene>
    <name evidence="9" type="primary">hisC_32</name>
    <name evidence="9" type="ORF">SDC9_60274</name>
</gene>
<dbReference type="InterPro" id="IPR015422">
    <property type="entry name" value="PyrdxlP-dep_Trfase_small"/>
</dbReference>
<dbReference type="GO" id="GO:0030170">
    <property type="term" value="F:pyridoxal phosphate binding"/>
    <property type="evidence" value="ECO:0007669"/>
    <property type="project" value="InterPro"/>
</dbReference>
<dbReference type="NCBIfam" id="TIGR01141">
    <property type="entry name" value="hisC"/>
    <property type="match status" value="1"/>
</dbReference>
<dbReference type="Pfam" id="PF00155">
    <property type="entry name" value="Aminotran_1_2"/>
    <property type="match status" value="1"/>
</dbReference>
<dbReference type="PANTHER" id="PTHR42885">
    <property type="entry name" value="HISTIDINOL-PHOSPHATE AMINOTRANSFERASE-RELATED"/>
    <property type="match status" value="1"/>
</dbReference>
<evidence type="ECO:0000256" key="2">
    <source>
        <dbReference type="ARBA" id="ARBA00022576"/>
    </source>
</evidence>
<accession>A0A644XII8</accession>
<comment type="cofactor">
    <cofactor evidence="1">
        <name>pyridoxal 5'-phosphate</name>
        <dbReference type="ChEBI" id="CHEBI:597326"/>
    </cofactor>
</comment>
<dbReference type="EC" id="2.6.1.9" evidence="9"/>
<keyword evidence="2 9" id="KW-0032">Aminotransferase</keyword>
<dbReference type="SUPFAM" id="SSF53383">
    <property type="entry name" value="PLP-dependent transferases"/>
    <property type="match status" value="1"/>
</dbReference>
<dbReference type="PANTHER" id="PTHR42885:SF2">
    <property type="entry name" value="HISTIDINOL-PHOSPHATE AMINOTRANSFERASE"/>
    <property type="match status" value="1"/>
</dbReference>
<evidence type="ECO:0000256" key="3">
    <source>
        <dbReference type="ARBA" id="ARBA00022605"/>
    </source>
</evidence>
<dbReference type="GO" id="GO:0004400">
    <property type="term" value="F:histidinol-phosphate transaminase activity"/>
    <property type="evidence" value="ECO:0007669"/>
    <property type="project" value="UniProtKB-EC"/>
</dbReference>
<dbReference type="Gene3D" id="3.40.640.10">
    <property type="entry name" value="Type I PLP-dependent aspartate aminotransferase-like (Major domain)"/>
    <property type="match status" value="1"/>
</dbReference>
<dbReference type="HAMAP" id="MF_01023">
    <property type="entry name" value="HisC_aminotrans_2"/>
    <property type="match status" value="1"/>
</dbReference>
<keyword evidence="5" id="KW-0663">Pyridoxal phosphate</keyword>
<evidence type="ECO:0000259" key="8">
    <source>
        <dbReference type="Pfam" id="PF00155"/>
    </source>
</evidence>
<dbReference type="InterPro" id="IPR005861">
    <property type="entry name" value="HisP_aminotrans"/>
</dbReference>
<dbReference type="Gene3D" id="3.90.1150.10">
    <property type="entry name" value="Aspartate Aminotransferase, domain 1"/>
    <property type="match status" value="1"/>
</dbReference>
<evidence type="ECO:0000313" key="9">
    <source>
        <dbReference type="EMBL" id="MPM13914.1"/>
    </source>
</evidence>
<keyword evidence="6" id="KW-0368">Histidine biosynthesis</keyword>
<dbReference type="AlphaFoldDB" id="A0A644XII8"/>
<keyword evidence="3" id="KW-0028">Amino-acid biosynthesis</keyword>
<dbReference type="InterPro" id="IPR004839">
    <property type="entry name" value="Aminotransferase_I/II_large"/>
</dbReference>
<feature type="domain" description="Aminotransferase class I/classII large" evidence="8">
    <location>
        <begin position="39"/>
        <end position="350"/>
    </location>
</feature>
<dbReference type="InterPro" id="IPR015424">
    <property type="entry name" value="PyrdxlP-dep_Trfase"/>
</dbReference>
<name>A0A644XII8_9ZZZZ</name>
<proteinExistence type="inferred from homology"/>
<evidence type="ECO:0000256" key="7">
    <source>
        <dbReference type="ARBA" id="ARBA00029440"/>
    </source>
</evidence>
<evidence type="ECO:0000256" key="1">
    <source>
        <dbReference type="ARBA" id="ARBA00001933"/>
    </source>
</evidence>
<sequence>MRELLRENIATLRPYSCARNDFTGEAEVYLDANENWQDFVGREDANRYPDPMAVHVRKALDDVLGLPFDHTVIGNGSDELIDNLFRCFCRPQKDTVLLMPPTYGAYRVFADINDVRVENVPLTPDFQIDMPAITSYLAEEKGRRTQESRLKMLFICSPNNPSGNAFPLDEVRTICSLFDGIVVVDEAYFDFSTQESAVSLLDEFENLVVLRTLSKCWALASARVGVAIASKEIIAVIRSMKYPYNVGGPSQAIALKALEQADQVQKGLAMIKKERERLSVELAKLSCVVQVFKSDANFFLVRMTDAAGIYHYLLGKGIIVRNRSKEMHCENCLRITIGSEHENDVLLAALKEYDHA</sequence>
<dbReference type="InterPro" id="IPR015421">
    <property type="entry name" value="PyrdxlP-dep_Trfase_major"/>
</dbReference>
<organism evidence="9">
    <name type="scientific">bioreactor metagenome</name>
    <dbReference type="NCBI Taxonomy" id="1076179"/>
    <lineage>
        <taxon>unclassified sequences</taxon>
        <taxon>metagenomes</taxon>
        <taxon>ecological metagenomes</taxon>
    </lineage>
</organism>
<evidence type="ECO:0000256" key="5">
    <source>
        <dbReference type="ARBA" id="ARBA00022898"/>
    </source>
</evidence>
<evidence type="ECO:0000256" key="4">
    <source>
        <dbReference type="ARBA" id="ARBA00022679"/>
    </source>
</evidence>
<dbReference type="GO" id="GO:0000105">
    <property type="term" value="P:L-histidine biosynthetic process"/>
    <property type="evidence" value="ECO:0007669"/>
    <property type="project" value="UniProtKB-KW"/>
</dbReference>
<comment type="pathway">
    <text evidence="7">Amino-acid biosynthesis.</text>
</comment>
<comment type="caution">
    <text evidence="9">The sequence shown here is derived from an EMBL/GenBank/DDBJ whole genome shotgun (WGS) entry which is preliminary data.</text>
</comment>
<dbReference type="EMBL" id="VSSQ01002193">
    <property type="protein sequence ID" value="MPM13914.1"/>
    <property type="molecule type" value="Genomic_DNA"/>
</dbReference>
<dbReference type="CDD" id="cd00609">
    <property type="entry name" value="AAT_like"/>
    <property type="match status" value="1"/>
</dbReference>
<protein>
    <submittedName>
        <fullName evidence="9">Histidinol-phosphate aminotransferase</fullName>
        <ecNumber evidence="9">2.6.1.9</ecNumber>
    </submittedName>
</protein>
<evidence type="ECO:0000256" key="6">
    <source>
        <dbReference type="ARBA" id="ARBA00023102"/>
    </source>
</evidence>
<reference evidence="9" key="1">
    <citation type="submission" date="2019-08" db="EMBL/GenBank/DDBJ databases">
        <authorList>
            <person name="Kucharzyk K."/>
            <person name="Murdoch R.W."/>
            <person name="Higgins S."/>
            <person name="Loffler F."/>
        </authorList>
    </citation>
    <scope>NUCLEOTIDE SEQUENCE</scope>
</reference>
<keyword evidence="4 9" id="KW-0808">Transferase</keyword>